<evidence type="ECO:0000256" key="4">
    <source>
        <dbReference type="ARBA" id="ARBA00023163"/>
    </source>
</evidence>
<accession>A0A7X1TKR1</accession>
<evidence type="ECO:0000313" key="8">
    <source>
        <dbReference type="Proteomes" id="UP000484381"/>
    </source>
</evidence>
<keyword evidence="3 5" id="KW-0238">DNA-binding</keyword>
<dbReference type="SUPFAM" id="SSF46689">
    <property type="entry name" value="Homeodomain-like"/>
    <property type="match status" value="1"/>
</dbReference>
<feature type="domain" description="HTH tetR-type" evidence="6">
    <location>
        <begin position="6"/>
        <end position="66"/>
    </location>
</feature>
<keyword evidence="4" id="KW-0804">Transcription</keyword>
<evidence type="ECO:0000256" key="1">
    <source>
        <dbReference type="ARBA" id="ARBA00022491"/>
    </source>
</evidence>
<dbReference type="PANTHER" id="PTHR47506:SF1">
    <property type="entry name" value="HTH-TYPE TRANSCRIPTIONAL REGULATOR YJDC"/>
    <property type="match status" value="1"/>
</dbReference>
<dbReference type="RefSeq" id="WP_152767266.1">
    <property type="nucleotide sequence ID" value="NZ_WHNP01000073.1"/>
</dbReference>
<proteinExistence type="predicted"/>
<organism evidence="7 8">
    <name type="scientific">Paraburkholderia franconis</name>
    <dbReference type="NCBI Taxonomy" id="2654983"/>
    <lineage>
        <taxon>Bacteria</taxon>
        <taxon>Pseudomonadati</taxon>
        <taxon>Pseudomonadota</taxon>
        <taxon>Betaproteobacteria</taxon>
        <taxon>Burkholderiales</taxon>
        <taxon>Burkholderiaceae</taxon>
        <taxon>Paraburkholderia</taxon>
    </lineage>
</organism>
<evidence type="ECO:0000256" key="3">
    <source>
        <dbReference type="ARBA" id="ARBA00023125"/>
    </source>
</evidence>
<feature type="DNA-binding region" description="H-T-H motif" evidence="5">
    <location>
        <begin position="29"/>
        <end position="48"/>
    </location>
</feature>
<dbReference type="InterPro" id="IPR001647">
    <property type="entry name" value="HTH_TetR"/>
</dbReference>
<keyword evidence="8" id="KW-1185">Reference proteome</keyword>
<dbReference type="Pfam" id="PF00440">
    <property type="entry name" value="TetR_N"/>
    <property type="match status" value="1"/>
</dbReference>
<dbReference type="AlphaFoldDB" id="A0A7X1TKR1"/>
<dbReference type="InterPro" id="IPR036271">
    <property type="entry name" value="Tet_transcr_reg_TetR-rel_C_sf"/>
</dbReference>
<dbReference type="PANTHER" id="PTHR47506">
    <property type="entry name" value="TRANSCRIPTIONAL REGULATORY PROTEIN"/>
    <property type="match status" value="1"/>
</dbReference>
<evidence type="ECO:0000256" key="2">
    <source>
        <dbReference type="ARBA" id="ARBA00023015"/>
    </source>
</evidence>
<evidence type="ECO:0000259" key="6">
    <source>
        <dbReference type="PROSITE" id="PS50977"/>
    </source>
</evidence>
<dbReference type="InterPro" id="IPR011075">
    <property type="entry name" value="TetR_C"/>
</dbReference>
<dbReference type="Pfam" id="PF16925">
    <property type="entry name" value="TetR_C_13"/>
    <property type="match status" value="1"/>
</dbReference>
<dbReference type="EMBL" id="WHNP01000073">
    <property type="protein sequence ID" value="MPW22649.1"/>
    <property type="molecule type" value="Genomic_DNA"/>
</dbReference>
<keyword evidence="1" id="KW-0678">Repressor</keyword>
<gene>
    <name evidence="7" type="ORF">GCT13_39025</name>
</gene>
<sequence>MARPREFDEAAALDAAVDHFWLHGYQSTSVRELASAMGITGASLYNAFGDKRALFKMALARYIETGIEGRVIREHLSTVHAVDEFFKDIVNYSIKDKSRKGCLLVNSALELGDDDTELKGVVSDVFVEIEAFFRRAIAEGQEQGEVSTGLPAADLARLLLGALLGIRVLARVRPNRALLEGIARSALLVLKP</sequence>
<dbReference type="InterPro" id="IPR009057">
    <property type="entry name" value="Homeodomain-like_sf"/>
</dbReference>
<keyword evidence="2" id="KW-0805">Transcription regulation</keyword>
<reference evidence="7 8" key="1">
    <citation type="submission" date="2019-10" db="EMBL/GenBank/DDBJ databases">
        <title>Paraburkholderia sp. isolated from nodules of Mimosa pudica from Brazilian Atlantic Forest soils.</title>
        <authorList>
            <person name="Paulitsch F."/>
            <person name="Hungria M."/>
            <person name="Dall'Agnol R."/>
        </authorList>
    </citation>
    <scope>NUCLEOTIDE SEQUENCE [LARGE SCALE GENOMIC DNA]</scope>
    <source>
        <strain evidence="7 8">CNPSo 3157</strain>
    </source>
</reference>
<protein>
    <submittedName>
        <fullName evidence="7">TetR family transcriptional regulator</fullName>
    </submittedName>
</protein>
<dbReference type="Gene3D" id="1.10.357.10">
    <property type="entry name" value="Tetracycline Repressor, domain 2"/>
    <property type="match status" value="1"/>
</dbReference>
<evidence type="ECO:0000313" key="7">
    <source>
        <dbReference type="EMBL" id="MPW22649.1"/>
    </source>
</evidence>
<dbReference type="PROSITE" id="PS50977">
    <property type="entry name" value="HTH_TETR_2"/>
    <property type="match status" value="1"/>
</dbReference>
<dbReference type="PROSITE" id="PS01081">
    <property type="entry name" value="HTH_TETR_1"/>
    <property type="match status" value="1"/>
</dbReference>
<evidence type="ECO:0000256" key="5">
    <source>
        <dbReference type="PROSITE-ProRule" id="PRU00335"/>
    </source>
</evidence>
<dbReference type="Proteomes" id="UP000484381">
    <property type="component" value="Unassembled WGS sequence"/>
</dbReference>
<dbReference type="Gene3D" id="1.10.10.60">
    <property type="entry name" value="Homeodomain-like"/>
    <property type="match status" value="1"/>
</dbReference>
<comment type="caution">
    <text evidence="7">The sequence shown here is derived from an EMBL/GenBank/DDBJ whole genome shotgun (WGS) entry which is preliminary data.</text>
</comment>
<dbReference type="GO" id="GO:0003677">
    <property type="term" value="F:DNA binding"/>
    <property type="evidence" value="ECO:0007669"/>
    <property type="project" value="UniProtKB-UniRule"/>
</dbReference>
<name>A0A7X1TKR1_9BURK</name>
<dbReference type="InterPro" id="IPR023772">
    <property type="entry name" value="DNA-bd_HTH_TetR-type_CS"/>
</dbReference>
<dbReference type="SUPFAM" id="SSF48498">
    <property type="entry name" value="Tetracyclin repressor-like, C-terminal domain"/>
    <property type="match status" value="1"/>
</dbReference>